<dbReference type="PANTHER" id="PTHR35201">
    <property type="entry name" value="TERPENE SYNTHASE"/>
    <property type="match status" value="1"/>
</dbReference>
<reference evidence="8" key="1">
    <citation type="submission" date="2020-11" db="EMBL/GenBank/DDBJ databases">
        <authorList>
            <consortium name="DOE Joint Genome Institute"/>
            <person name="Ahrendt S."/>
            <person name="Riley R."/>
            <person name="Andreopoulos W."/>
            <person name="Labutti K."/>
            <person name="Pangilinan J."/>
            <person name="Ruiz-Duenas F.J."/>
            <person name="Barrasa J.M."/>
            <person name="Sanchez-Garcia M."/>
            <person name="Camarero S."/>
            <person name="Miyauchi S."/>
            <person name="Serrano A."/>
            <person name="Linde D."/>
            <person name="Babiker R."/>
            <person name="Drula E."/>
            <person name="Ayuso-Fernandez I."/>
            <person name="Pacheco R."/>
            <person name="Padilla G."/>
            <person name="Ferreira P."/>
            <person name="Barriuso J."/>
            <person name="Kellner H."/>
            <person name="Castanera R."/>
            <person name="Alfaro M."/>
            <person name="Ramirez L."/>
            <person name="Pisabarro A.G."/>
            <person name="Kuo A."/>
            <person name="Tritt A."/>
            <person name="Lipzen A."/>
            <person name="He G."/>
            <person name="Yan M."/>
            <person name="Ng V."/>
            <person name="Cullen D."/>
            <person name="Martin F."/>
            <person name="Rosso M.-N."/>
            <person name="Henrissat B."/>
            <person name="Hibbett D."/>
            <person name="Martinez A.T."/>
            <person name="Grigoriev I.V."/>
        </authorList>
    </citation>
    <scope>NUCLEOTIDE SEQUENCE</scope>
    <source>
        <strain evidence="8">AH 40177</strain>
    </source>
</reference>
<comment type="caution">
    <text evidence="8">The sequence shown here is derived from an EMBL/GenBank/DDBJ whole genome shotgun (WGS) entry which is preliminary data.</text>
</comment>
<keyword evidence="5 6" id="KW-0456">Lyase</keyword>
<comment type="cofactor">
    <cofactor evidence="1 6">
        <name>Mg(2+)</name>
        <dbReference type="ChEBI" id="CHEBI:18420"/>
    </cofactor>
</comment>
<evidence type="ECO:0000256" key="4">
    <source>
        <dbReference type="ARBA" id="ARBA00022842"/>
    </source>
</evidence>
<dbReference type="GO" id="GO:0010333">
    <property type="term" value="F:terpene synthase activity"/>
    <property type="evidence" value="ECO:0007669"/>
    <property type="project" value="InterPro"/>
</dbReference>
<organism evidence="8 9">
    <name type="scientific">Rhodocollybia butyracea</name>
    <dbReference type="NCBI Taxonomy" id="206335"/>
    <lineage>
        <taxon>Eukaryota</taxon>
        <taxon>Fungi</taxon>
        <taxon>Dikarya</taxon>
        <taxon>Basidiomycota</taxon>
        <taxon>Agaricomycotina</taxon>
        <taxon>Agaricomycetes</taxon>
        <taxon>Agaricomycetidae</taxon>
        <taxon>Agaricales</taxon>
        <taxon>Marasmiineae</taxon>
        <taxon>Omphalotaceae</taxon>
        <taxon>Rhodocollybia</taxon>
    </lineage>
</organism>
<keyword evidence="4 6" id="KW-0460">Magnesium</keyword>
<evidence type="ECO:0000256" key="5">
    <source>
        <dbReference type="ARBA" id="ARBA00023239"/>
    </source>
</evidence>
<feature type="compositionally biased region" description="Basic and acidic residues" evidence="7">
    <location>
        <begin position="19"/>
        <end position="36"/>
    </location>
</feature>
<keyword evidence="9" id="KW-1185">Reference proteome</keyword>
<dbReference type="Proteomes" id="UP000772434">
    <property type="component" value="Unassembled WGS sequence"/>
</dbReference>
<dbReference type="Pfam" id="PF19086">
    <property type="entry name" value="Terpene_syn_C_2"/>
    <property type="match status" value="1"/>
</dbReference>
<name>A0A9P5P718_9AGAR</name>
<feature type="region of interest" description="Disordered" evidence="7">
    <location>
        <begin position="1"/>
        <end position="36"/>
    </location>
</feature>
<comment type="similarity">
    <text evidence="2 6">Belongs to the terpene synthase family.</text>
</comment>
<proteinExistence type="inferred from homology"/>
<protein>
    <recommendedName>
        <fullName evidence="6">Terpene synthase</fullName>
        <ecNumber evidence="6">4.2.3.-</ecNumber>
    </recommendedName>
</protein>
<sequence length="247" mass="27959">MASGQDKDSTTSSHTSSYSERERSIDSNESNKEFKANHIDRTSPDIASRLIDRYCLYVTHVTREAELRESGGVLDVQGYISMRRETGLMRCFFDLAEHCLGVNLPQEVHNDPVFVSGYEAAMDLINLSNDLYSYDMEQAKGHSGANIVTVFMKTNKMDLQTAVDFLGTYLEALIGQWATARATLSSRSEQRYRDSVSVLDALGDWVRGNVIWCFETDRYFGINKDVIRKTLRVTLTTPFSNTINFVD</sequence>
<evidence type="ECO:0000256" key="2">
    <source>
        <dbReference type="ARBA" id="ARBA00006333"/>
    </source>
</evidence>
<dbReference type="InterPro" id="IPR034686">
    <property type="entry name" value="Terpene_cyclase-like_2"/>
</dbReference>
<dbReference type="Gene3D" id="1.10.600.10">
    <property type="entry name" value="Farnesyl Diphosphate Synthase"/>
    <property type="match status" value="1"/>
</dbReference>
<gene>
    <name evidence="8" type="ORF">BDP27DRAFT_1433387</name>
</gene>
<evidence type="ECO:0000256" key="7">
    <source>
        <dbReference type="SAM" id="MobiDB-lite"/>
    </source>
</evidence>
<evidence type="ECO:0000313" key="8">
    <source>
        <dbReference type="EMBL" id="KAF9056847.1"/>
    </source>
</evidence>
<evidence type="ECO:0000256" key="3">
    <source>
        <dbReference type="ARBA" id="ARBA00022723"/>
    </source>
</evidence>
<keyword evidence="3 6" id="KW-0479">Metal-binding</keyword>
<accession>A0A9P5P718</accession>
<dbReference type="EC" id="4.2.3.-" evidence="6"/>
<dbReference type="SUPFAM" id="SSF48576">
    <property type="entry name" value="Terpenoid synthases"/>
    <property type="match status" value="1"/>
</dbReference>
<evidence type="ECO:0000256" key="6">
    <source>
        <dbReference type="RuleBase" id="RU366034"/>
    </source>
</evidence>
<evidence type="ECO:0000256" key="1">
    <source>
        <dbReference type="ARBA" id="ARBA00001946"/>
    </source>
</evidence>
<dbReference type="PANTHER" id="PTHR35201:SF4">
    <property type="entry name" value="BETA-PINACENE SYNTHASE-RELATED"/>
    <property type="match status" value="1"/>
</dbReference>
<dbReference type="EMBL" id="JADNRY010000421">
    <property type="protein sequence ID" value="KAF9056847.1"/>
    <property type="molecule type" value="Genomic_DNA"/>
</dbReference>
<dbReference type="OrthoDB" id="2861623at2759"/>
<dbReference type="GO" id="GO:0046872">
    <property type="term" value="F:metal ion binding"/>
    <property type="evidence" value="ECO:0007669"/>
    <property type="project" value="UniProtKB-KW"/>
</dbReference>
<dbReference type="AlphaFoldDB" id="A0A9P5P718"/>
<dbReference type="GO" id="GO:0008299">
    <property type="term" value="P:isoprenoid biosynthetic process"/>
    <property type="evidence" value="ECO:0007669"/>
    <property type="project" value="UniProtKB-ARBA"/>
</dbReference>
<dbReference type="InterPro" id="IPR008949">
    <property type="entry name" value="Isoprenoid_synthase_dom_sf"/>
</dbReference>
<evidence type="ECO:0000313" key="9">
    <source>
        <dbReference type="Proteomes" id="UP000772434"/>
    </source>
</evidence>